<dbReference type="GO" id="GO:0019905">
    <property type="term" value="F:syntaxin binding"/>
    <property type="evidence" value="ECO:0007669"/>
    <property type="project" value="TreeGrafter"/>
</dbReference>
<evidence type="ECO:0000259" key="10">
    <source>
        <dbReference type="Pfam" id="PF10475"/>
    </source>
</evidence>
<dbReference type="GO" id="GO:0006896">
    <property type="term" value="P:Golgi to vacuole transport"/>
    <property type="evidence" value="ECO:0007669"/>
    <property type="project" value="TreeGrafter"/>
</dbReference>
<dbReference type="OMA" id="QKQAVML"/>
<dbReference type="GO" id="GO:0005829">
    <property type="term" value="C:cytosol"/>
    <property type="evidence" value="ECO:0007669"/>
    <property type="project" value="GOC"/>
</dbReference>
<dbReference type="InterPro" id="IPR019515">
    <property type="entry name" value="VPS54_N"/>
</dbReference>
<gene>
    <name evidence="11" type="ORF">M427DRAFT_130249</name>
</gene>
<feature type="region of interest" description="Disordered" evidence="8">
    <location>
        <begin position="565"/>
        <end position="615"/>
    </location>
</feature>
<sequence>MAQTSNPFEDATNQEHPWTVKDIGVNAISGIMNDPASQSKGSQKATKLEIPPIPPTAIRKVRLAEFDPYLKAIADVYEKYQFNRAMGLEGTPILAADAGESSSFKNLYDVSKSITEDSSSQEEIAANLAVLDSNNKPRAKPYVKNVPAVDSVPAIYFGADFSLEDPDTFRTITSMIDDSDEQSADGIGGLFSGSSLQEKLSHYLDIVEVHLIREISLRSSSFFSALVNLQRLHAETVDCVQEIKELQLGLADVSKISSKQGLEVVRLKRRRENLSVLFASLKTISNVHEAQPIIRALIEQSDYIGALDVIEETAKVIDGSQPGGQTLEVSSSLDQGLEYRNLAAVPLRDVVALGPQQLGLTETIRSLHATMEADIVDILLTDVRESVNVPMDHQTPGKVGGTAAPNFTAILEQSPSSTSAAAQQLEQRLFSLTAGLLRMGKFGSAVQSYRDAVMKEIKTSTKKLYPPPITEKGDKAGAGVNQGIMKEKERKQAAFANQLRSMTFDAFADLLMRIFSTVLFTLQRVALGQRVLLKLISDAQTRGIVVHDDFAKLYLSGDVKDFDGKGEDEDDDLEENFDRFPGTKSGVTKNATSRDSKQATDSGNEAQNTSSAEKEAYQAMTSEIAELCGLVTDYAHMRAAKLLGVRSDQNAKLNAKDFFRFFSSTSDFVTVGEQLCGRMCFGLKGTIMSQAKAFLHNFHDEKMKQTATLIENEPWAQSPVPVDFQHIADKLVDAGSELSTKANAEIHVSMDLADIRDVADDEDDDGRSPEEGGGSKASDDSTTTSKFLLVRKQRFYIVGSVLIVVRNLSEYEECVENIPSLCNDTLQCMLEVISLFNSRMCQVILGAGAVASVGLKTITAKHLALASQSLAVVIALIPFLKHFFLKNLANKQSPLIGDFDKKVKDLQDHQSQIHQKLVSIMNERLVVHRRVLQSTNWDDWSADHAPGSDDASKPSNYMQSLVKDLITLHKVLSKYLHTETLKVVFAEVFRSYTSKLEEDLKKLDVHSSVGKNRLLIDFQFFIQKLSSLDGIDGPGNHLEVVVNNMKIKERKGQTIASQPGPQPARSVTPTATPLTSQTTQPTASASATNISQRFRSLLSNNLPPPPK</sequence>
<dbReference type="PANTHER" id="PTHR12965:SF0">
    <property type="entry name" value="VACUOLAR PROTEIN SORTING-ASSOCIATED PROTEIN 54"/>
    <property type="match status" value="1"/>
</dbReference>
<evidence type="ECO:0000256" key="1">
    <source>
        <dbReference type="ARBA" id="ARBA00004601"/>
    </source>
</evidence>
<keyword evidence="6" id="KW-0333">Golgi apparatus</keyword>
<evidence type="ECO:0000259" key="9">
    <source>
        <dbReference type="Pfam" id="PF07928"/>
    </source>
</evidence>
<feature type="domain" description="Vacuolar protein sorting-associated protein 54 C-terminal" evidence="9">
    <location>
        <begin position="793"/>
        <end position="924"/>
    </location>
</feature>
<dbReference type="Gene3D" id="6.10.250.860">
    <property type="match status" value="1"/>
</dbReference>
<evidence type="ECO:0000256" key="7">
    <source>
        <dbReference type="ARBA" id="ARBA00023054"/>
    </source>
</evidence>
<dbReference type="Pfam" id="PF07928">
    <property type="entry name" value="Vps54"/>
    <property type="match status" value="1"/>
</dbReference>
<comment type="subcellular location">
    <subcellularLocation>
        <location evidence="1">Golgi apparatus</location>
        <location evidence="1">trans-Golgi network</location>
    </subcellularLocation>
</comment>
<accession>A0A139AXM1</accession>
<organism evidence="11 12">
    <name type="scientific">Gonapodya prolifera (strain JEL478)</name>
    <name type="common">Monoblepharis prolifera</name>
    <dbReference type="NCBI Taxonomy" id="1344416"/>
    <lineage>
        <taxon>Eukaryota</taxon>
        <taxon>Fungi</taxon>
        <taxon>Fungi incertae sedis</taxon>
        <taxon>Chytridiomycota</taxon>
        <taxon>Chytridiomycota incertae sedis</taxon>
        <taxon>Monoblepharidomycetes</taxon>
        <taxon>Monoblepharidales</taxon>
        <taxon>Gonapodyaceae</taxon>
        <taxon>Gonapodya</taxon>
    </lineage>
</organism>
<dbReference type="Gene3D" id="1.20.1280.130">
    <property type="match status" value="1"/>
</dbReference>
<keyword evidence="4" id="KW-0813">Transport</keyword>
<dbReference type="GO" id="GO:0015031">
    <property type="term" value="P:protein transport"/>
    <property type="evidence" value="ECO:0007669"/>
    <property type="project" value="UniProtKB-KW"/>
</dbReference>
<evidence type="ECO:0000313" key="12">
    <source>
        <dbReference type="Proteomes" id="UP000070544"/>
    </source>
</evidence>
<dbReference type="AlphaFoldDB" id="A0A139AXM1"/>
<dbReference type="InterPro" id="IPR039745">
    <property type="entry name" value="Vps54"/>
</dbReference>
<dbReference type="PANTHER" id="PTHR12965">
    <property type="entry name" value="VACUOLAR PROTEIN SORTING 54"/>
    <property type="match status" value="1"/>
</dbReference>
<feature type="compositionally biased region" description="Acidic residues" evidence="8">
    <location>
        <begin position="566"/>
        <end position="575"/>
    </location>
</feature>
<evidence type="ECO:0000256" key="6">
    <source>
        <dbReference type="ARBA" id="ARBA00023034"/>
    </source>
</evidence>
<evidence type="ECO:0000256" key="8">
    <source>
        <dbReference type="SAM" id="MobiDB-lite"/>
    </source>
</evidence>
<dbReference type="OrthoDB" id="10259024at2759"/>
<feature type="region of interest" description="Disordered" evidence="8">
    <location>
        <begin position="1052"/>
        <end position="1107"/>
    </location>
</feature>
<comment type="similarity">
    <text evidence="2">Belongs to the VPS54 family.</text>
</comment>
<keyword evidence="5" id="KW-0653">Protein transport</keyword>
<dbReference type="Proteomes" id="UP000070544">
    <property type="component" value="Unassembled WGS sequence"/>
</dbReference>
<dbReference type="InterPro" id="IPR012501">
    <property type="entry name" value="Vps54_C"/>
</dbReference>
<dbReference type="EMBL" id="KQ965732">
    <property type="protein sequence ID" value="KXS21457.1"/>
    <property type="molecule type" value="Genomic_DNA"/>
</dbReference>
<keyword evidence="7" id="KW-0175">Coiled coil</keyword>
<evidence type="ECO:0000313" key="11">
    <source>
        <dbReference type="EMBL" id="KXS21457.1"/>
    </source>
</evidence>
<dbReference type="Pfam" id="PF10475">
    <property type="entry name" value="Vps54_N"/>
    <property type="match status" value="1"/>
</dbReference>
<evidence type="ECO:0000256" key="2">
    <source>
        <dbReference type="ARBA" id="ARBA00009150"/>
    </source>
</evidence>
<protein>
    <recommendedName>
        <fullName evidence="3">Vacuolar protein sorting-associated protein 54</fullName>
    </recommendedName>
</protein>
<feature type="domain" description="Vacuolar protein sorting-associated protein 54 N-terminal" evidence="10">
    <location>
        <begin position="150"/>
        <end position="318"/>
    </location>
</feature>
<evidence type="ECO:0000256" key="5">
    <source>
        <dbReference type="ARBA" id="ARBA00022927"/>
    </source>
</evidence>
<feature type="compositionally biased region" description="Low complexity" evidence="8">
    <location>
        <begin position="1068"/>
        <end position="1088"/>
    </location>
</feature>
<proteinExistence type="inferred from homology"/>
<feature type="compositionally biased region" description="Polar residues" evidence="8">
    <location>
        <begin position="599"/>
        <end position="611"/>
    </location>
</feature>
<dbReference type="GO" id="GO:0042147">
    <property type="term" value="P:retrograde transport, endosome to Golgi"/>
    <property type="evidence" value="ECO:0007669"/>
    <property type="project" value="InterPro"/>
</dbReference>
<evidence type="ECO:0000256" key="3">
    <source>
        <dbReference type="ARBA" id="ARBA00017665"/>
    </source>
</evidence>
<keyword evidence="12" id="KW-1185">Reference proteome</keyword>
<dbReference type="GO" id="GO:0000938">
    <property type="term" value="C:GARP complex"/>
    <property type="evidence" value="ECO:0007669"/>
    <property type="project" value="InterPro"/>
</dbReference>
<evidence type="ECO:0000256" key="4">
    <source>
        <dbReference type="ARBA" id="ARBA00022448"/>
    </source>
</evidence>
<feature type="region of interest" description="Disordered" evidence="8">
    <location>
        <begin position="759"/>
        <end position="781"/>
    </location>
</feature>
<dbReference type="STRING" id="1344416.A0A139AXM1"/>
<name>A0A139AXM1_GONPJ</name>
<reference evidence="11 12" key="1">
    <citation type="journal article" date="2015" name="Genome Biol. Evol.">
        <title>Phylogenomic analyses indicate that early fungi evolved digesting cell walls of algal ancestors of land plants.</title>
        <authorList>
            <person name="Chang Y."/>
            <person name="Wang S."/>
            <person name="Sekimoto S."/>
            <person name="Aerts A.L."/>
            <person name="Choi C."/>
            <person name="Clum A."/>
            <person name="LaButti K.M."/>
            <person name="Lindquist E.A."/>
            <person name="Yee Ngan C."/>
            <person name="Ohm R.A."/>
            <person name="Salamov A.A."/>
            <person name="Grigoriev I.V."/>
            <person name="Spatafora J.W."/>
            <person name="Berbee M.L."/>
        </authorList>
    </citation>
    <scope>NUCLEOTIDE SEQUENCE [LARGE SCALE GENOMIC DNA]</scope>
    <source>
        <strain evidence="11 12">JEL478</strain>
    </source>
</reference>